<accession>A0A2U1CMR5</accession>
<reference evidence="2 3" key="1">
    <citation type="submission" date="2018-04" db="EMBL/GenBank/DDBJ databases">
        <title>Genomic Encyclopedia of Type Strains, Phase IV (KMG-IV): sequencing the most valuable type-strain genomes for metagenomic binning, comparative biology and taxonomic classification.</title>
        <authorList>
            <person name="Goeker M."/>
        </authorList>
    </citation>
    <scope>NUCLEOTIDE SEQUENCE [LARGE SCALE GENOMIC DNA]</scope>
    <source>
        <strain evidence="2 3">DSM 10065</strain>
    </source>
</reference>
<evidence type="ECO:0000313" key="3">
    <source>
        <dbReference type="Proteomes" id="UP000246145"/>
    </source>
</evidence>
<dbReference type="InterPro" id="IPR014710">
    <property type="entry name" value="RmlC-like_jellyroll"/>
</dbReference>
<name>A0A2U1CMR5_9BURK</name>
<comment type="caution">
    <text evidence="2">The sequence shown here is derived from an EMBL/GenBank/DDBJ whole genome shotgun (WGS) entry which is preliminary data.</text>
</comment>
<evidence type="ECO:0000259" key="1">
    <source>
        <dbReference type="Pfam" id="PF07883"/>
    </source>
</evidence>
<dbReference type="EMBL" id="QEKO01000002">
    <property type="protein sequence ID" value="PVY62300.1"/>
    <property type="molecule type" value="Genomic_DNA"/>
</dbReference>
<dbReference type="Pfam" id="PF07883">
    <property type="entry name" value="Cupin_2"/>
    <property type="match status" value="1"/>
</dbReference>
<dbReference type="SUPFAM" id="SSF51182">
    <property type="entry name" value="RmlC-like cupins"/>
    <property type="match status" value="1"/>
</dbReference>
<proteinExistence type="predicted"/>
<keyword evidence="3" id="KW-1185">Reference proteome</keyword>
<feature type="domain" description="Cupin type-2" evidence="1">
    <location>
        <begin position="40"/>
        <end position="103"/>
    </location>
</feature>
<dbReference type="AlphaFoldDB" id="A0A2U1CMR5"/>
<dbReference type="OrthoDB" id="345639at2"/>
<dbReference type="RefSeq" id="WP_116518276.1">
    <property type="nucleotide sequence ID" value="NZ_JACCEX010000002.1"/>
</dbReference>
<dbReference type="Gene3D" id="2.60.120.10">
    <property type="entry name" value="Jelly Rolls"/>
    <property type="match status" value="1"/>
</dbReference>
<dbReference type="Proteomes" id="UP000246145">
    <property type="component" value="Unassembled WGS sequence"/>
</dbReference>
<dbReference type="InterPro" id="IPR011051">
    <property type="entry name" value="RmlC_Cupin_sf"/>
</dbReference>
<gene>
    <name evidence="2" type="ORF">C7440_1793</name>
</gene>
<dbReference type="InterPro" id="IPR013096">
    <property type="entry name" value="Cupin_2"/>
</dbReference>
<sequence length="135" mass="15189">MNGFKVRRIEDAEYVSYGPKSDLRVLIGDARQSTPIRTALQTCQPGYDVPFHCHPYIEYLIVLEGSAEFRIEDDGVQTVVAKKGDTVELHPGVWHAFTTSPTEVTQLLGIHISSERIVNYKPDVKIDSRGFRIEG</sequence>
<organism evidence="2 3">
    <name type="scientific">Pusillimonas noertemannii</name>
    <dbReference type="NCBI Taxonomy" id="305977"/>
    <lineage>
        <taxon>Bacteria</taxon>
        <taxon>Pseudomonadati</taxon>
        <taxon>Pseudomonadota</taxon>
        <taxon>Betaproteobacteria</taxon>
        <taxon>Burkholderiales</taxon>
        <taxon>Alcaligenaceae</taxon>
        <taxon>Pusillimonas</taxon>
    </lineage>
</organism>
<evidence type="ECO:0000313" key="2">
    <source>
        <dbReference type="EMBL" id="PVY62300.1"/>
    </source>
</evidence>
<protein>
    <recommendedName>
        <fullName evidence="1">Cupin type-2 domain-containing protein</fullName>
    </recommendedName>
</protein>